<dbReference type="EMBL" id="QGGH01000020">
    <property type="protein sequence ID" value="PWJ86937.1"/>
    <property type="molecule type" value="Genomic_DNA"/>
</dbReference>
<dbReference type="Pfam" id="PF01904">
    <property type="entry name" value="DUF72"/>
    <property type="match status" value="1"/>
</dbReference>
<sequence length="332" mass="38778">MSTDPIKRKELGAEERRERRRLRREKQRIENLGRAVKMHAARIAERTANGGNTSSRLHASVYVGCAGWFYWKWRGQFYPTDLPTGEWFDHYAKRFDTVEINASFYSWPTVTNVKSWLRQAGNRNFVYTVKVCELITHIKRFKNTKTLIMDFGMIADILGERMGCFLFQLPPSYHFSKARLGGILGQLDPARRNVVEFRHASWWNETVYSAFRETGAIFCSCSGPRLPNVLVRTADDVYLRLHGPERWYRHDYTTDELTTWVDKIRASGARRVWVYFNNDYEGLAPKNARTMRRLLVKRPADDQLALAADAQMLPDYRRKRHDCSQPGCPPDE</sequence>
<organism evidence="2 3">
    <name type="scientific">Rhizobium loti</name>
    <name type="common">Mesorhizobium loti</name>
    <dbReference type="NCBI Taxonomy" id="381"/>
    <lineage>
        <taxon>Bacteria</taxon>
        <taxon>Pseudomonadati</taxon>
        <taxon>Pseudomonadota</taxon>
        <taxon>Alphaproteobacteria</taxon>
        <taxon>Hyphomicrobiales</taxon>
        <taxon>Phyllobacteriaceae</taxon>
        <taxon>Mesorhizobium</taxon>
    </lineage>
</organism>
<protein>
    <submittedName>
        <fullName evidence="2">Uncharacterized protein YecE (DUF72 family)</fullName>
    </submittedName>
</protein>
<feature type="coiled-coil region" evidence="1">
    <location>
        <begin position="8"/>
        <end position="35"/>
    </location>
</feature>
<reference evidence="2 3" key="1">
    <citation type="submission" date="2018-05" db="EMBL/GenBank/DDBJ databases">
        <title>Genomic Encyclopedia of Type Strains, Phase IV (KMG-IV): sequencing the most valuable type-strain genomes for metagenomic binning, comparative biology and taxonomic classification.</title>
        <authorList>
            <person name="Goeker M."/>
        </authorList>
    </citation>
    <scope>NUCLEOTIDE SEQUENCE [LARGE SCALE GENOMIC DNA]</scope>
    <source>
        <strain evidence="2 3">DSM 2626</strain>
    </source>
</reference>
<comment type="caution">
    <text evidence="2">The sequence shown here is derived from an EMBL/GenBank/DDBJ whole genome shotgun (WGS) entry which is preliminary data.</text>
</comment>
<evidence type="ECO:0000313" key="3">
    <source>
        <dbReference type="Proteomes" id="UP000245631"/>
    </source>
</evidence>
<evidence type="ECO:0000313" key="2">
    <source>
        <dbReference type="EMBL" id="PWJ86937.1"/>
    </source>
</evidence>
<dbReference type="RefSeq" id="WP_245951953.1">
    <property type="nucleotide sequence ID" value="NZ_QGGH01000020.1"/>
</dbReference>
<evidence type="ECO:0000256" key="1">
    <source>
        <dbReference type="SAM" id="Coils"/>
    </source>
</evidence>
<gene>
    <name evidence="2" type="ORF">C8D77_12035</name>
</gene>
<dbReference type="GeneID" id="61055974"/>
<keyword evidence="1" id="KW-0175">Coiled coil</keyword>
<dbReference type="Proteomes" id="UP000245631">
    <property type="component" value="Unassembled WGS sequence"/>
</dbReference>
<dbReference type="Gene3D" id="3.20.20.410">
    <property type="entry name" value="Protein of unknown function UPF0759"/>
    <property type="match status" value="1"/>
</dbReference>
<name>A0A8E2W655_RHILI</name>
<dbReference type="PANTHER" id="PTHR30348:SF4">
    <property type="entry name" value="DUF72 DOMAIN-CONTAINING PROTEIN"/>
    <property type="match status" value="1"/>
</dbReference>
<proteinExistence type="predicted"/>
<accession>A0A8E2W655</accession>
<dbReference type="InterPro" id="IPR036520">
    <property type="entry name" value="UPF0759_sf"/>
</dbReference>
<dbReference type="AlphaFoldDB" id="A0A8E2W655"/>
<dbReference type="SUPFAM" id="SSF117396">
    <property type="entry name" value="TM1631-like"/>
    <property type="match status" value="1"/>
</dbReference>
<dbReference type="InterPro" id="IPR002763">
    <property type="entry name" value="DUF72"/>
</dbReference>
<dbReference type="PANTHER" id="PTHR30348">
    <property type="entry name" value="UNCHARACTERIZED PROTEIN YECE"/>
    <property type="match status" value="1"/>
</dbReference>